<protein>
    <recommendedName>
        <fullName evidence="5 10">NADH-ubiquinone oxidoreductase chain 4</fullName>
        <ecNumber evidence="4 10">7.1.1.2</ecNumber>
    </recommendedName>
</protein>
<keyword evidence="10 12" id="KW-0496">Mitochondrion</keyword>
<feature type="transmembrane region" description="Helical" evidence="10">
    <location>
        <begin position="166"/>
        <end position="185"/>
    </location>
</feature>
<keyword evidence="10" id="KW-0830">Ubiquinone</keyword>
<evidence type="ECO:0000256" key="3">
    <source>
        <dbReference type="ARBA" id="ARBA00009025"/>
    </source>
</evidence>
<name>A0A0K0KN21_9METZ</name>
<evidence type="ECO:0000256" key="10">
    <source>
        <dbReference type="RuleBase" id="RU003297"/>
    </source>
</evidence>
<dbReference type="EMBL" id="KJ634156">
    <property type="protein sequence ID" value="AIL24472.1"/>
    <property type="molecule type" value="Genomic_DNA"/>
</dbReference>
<feature type="transmembrane region" description="Helical" evidence="10">
    <location>
        <begin position="243"/>
        <end position="265"/>
    </location>
</feature>
<sequence length="374" mass="43241">MNLIQTIIRRIITLLTLIILPSTHTNTLKNISKISILFILTQTIYLHVKRIQINKLIIIILTNNTQTNNTLINIKGLCIDNTSTPLLILTTILILTCILMREKNIYHTHKTLLICLFRTILTLFLTFTTSNIIFFYIMFERSIIPLIIIIGLWGSRKEKIRATYYFLLYTITGSIPLFLRILTLYTHTGTFNNITLTNTHTPLHIQLQLFIGLFLAFAIKTPLIPWHRWLPLAHVEAPGIGSVLLAGILLKLGTYGFIRFTIPILPDTRKFISPLIITIRIIRMWLARINRLRQNDIKRIIAYSSIAHMGIITAACFSTNPIRTKGAIILMISHGLTRAALFALVSFLYERHKSRLIKNFQGRRFTHQFYQDYY</sequence>
<dbReference type="GO" id="GO:0042773">
    <property type="term" value="P:ATP synthesis coupled electron transport"/>
    <property type="evidence" value="ECO:0007669"/>
    <property type="project" value="InterPro"/>
</dbReference>
<geneLocation type="mitochondrion" evidence="12"/>
<comment type="function">
    <text evidence="1">Core subunit of the mitochondrial membrane respiratory chain NADH dehydrogenase (Complex I) that is believed to belong to the minimal assembly required for catalysis. Complex I functions in the transfer of electrons from NADH to the respiratory chain. The immediate electron acceptor for the enzyme is believed to be ubiquinone.</text>
</comment>
<keyword evidence="6 10" id="KW-0812">Transmembrane</keyword>
<evidence type="ECO:0000256" key="5">
    <source>
        <dbReference type="ARBA" id="ARBA00021006"/>
    </source>
</evidence>
<feature type="transmembrane region" description="Helical" evidence="10">
    <location>
        <begin position="205"/>
        <end position="223"/>
    </location>
</feature>
<evidence type="ECO:0000256" key="8">
    <source>
        <dbReference type="ARBA" id="ARBA00023136"/>
    </source>
</evidence>
<feature type="domain" description="NADH:quinone oxidoreductase/Mrp antiporter transmembrane" evidence="11">
    <location>
        <begin position="130"/>
        <end position="362"/>
    </location>
</feature>
<keyword evidence="10" id="KW-0520">NAD</keyword>
<dbReference type="NCBIfam" id="TIGR01972">
    <property type="entry name" value="NDH_I_M"/>
    <property type="match status" value="1"/>
</dbReference>
<comment type="function">
    <text evidence="10">Core subunit of the mitochondrial membrane respiratory chain NADH dehydrogenase (Complex I) which catalyzes electron transfer from NADH through the respiratory chain, using ubiquinone as an electron acceptor. Essential for the catalytic activity and assembly of complex I.</text>
</comment>
<evidence type="ECO:0000256" key="9">
    <source>
        <dbReference type="ARBA" id="ARBA00049551"/>
    </source>
</evidence>
<dbReference type="PANTHER" id="PTHR43507:SF1">
    <property type="entry name" value="NADH-UBIQUINONE OXIDOREDUCTASE CHAIN 4"/>
    <property type="match status" value="1"/>
</dbReference>
<evidence type="ECO:0000256" key="1">
    <source>
        <dbReference type="ARBA" id="ARBA00003257"/>
    </source>
</evidence>
<proteinExistence type="inferred from homology"/>
<feature type="transmembrane region" description="Helical" evidence="10">
    <location>
        <begin position="82"/>
        <end position="99"/>
    </location>
</feature>
<reference evidence="12" key="1">
    <citation type="submission" date="2014-03" db="EMBL/GenBank/DDBJ databases">
        <title>Mitochondrial genome evolution in two species of glass sponges.</title>
        <authorList>
            <person name="Kahn A.S."/>
            <person name="Geller J.B."/>
        </authorList>
    </citation>
    <scope>NUCLEOTIDE SEQUENCE</scope>
</reference>
<evidence type="ECO:0000313" key="12">
    <source>
        <dbReference type="EMBL" id="AIL24472.1"/>
    </source>
</evidence>
<dbReference type="PANTHER" id="PTHR43507">
    <property type="entry name" value="NADH-UBIQUINONE OXIDOREDUCTASE CHAIN 4"/>
    <property type="match status" value="1"/>
</dbReference>
<evidence type="ECO:0000256" key="6">
    <source>
        <dbReference type="ARBA" id="ARBA00022692"/>
    </source>
</evidence>
<dbReference type="InterPro" id="IPR001750">
    <property type="entry name" value="ND/Mrp_TM"/>
</dbReference>
<dbReference type="GO" id="GO:0015990">
    <property type="term" value="P:electron transport coupled proton transport"/>
    <property type="evidence" value="ECO:0007669"/>
    <property type="project" value="TreeGrafter"/>
</dbReference>
<dbReference type="InterPro" id="IPR010227">
    <property type="entry name" value="NADH_Q_OxRdtase_chainM/4"/>
</dbReference>
<evidence type="ECO:0000259" key="11">
    <source>
        <dbReference type="Pfam" id="PF00361"/>
    </source>
</evidence>
<dbReference type="EC" id="7.1.1.2" evidence="4 10"/>
<dbReference type="GO" id="GO:0031966">
    <property type="term" value="C:mitochondrial membrane"/>
    <property type="evidence" value="ECO:0007669"/>
    <property type="project" value="UniProtKB-SubCell"/>
</dbReference>
<comment type="similarity">
    <text evidence="3 10">Belongs to the complex I subunit 4 family.</text>
</comment>
<dbReference type="AlphaFoldDB" id="A0A0K0KN21"/>
<keyword evidence="10" id="KW-0249">Electron transport</keyword>
<dbReference type="PRINTS" id="PR01437">
    <property type="entry name" value="NUOXDRDTASE4"/>
</dbReference>
<keyword evidence="10" id="KW-0679">Respiratory chain</keyword>
<feature type="transmembrane region" description="Helical" evidence="10">
    <location>
        <begin position="271"/>
        <end position="288"/>
    </location>
</feature>
<evidence type="ECO:0000256" key="2">
    <source>
        <dbReference type="ARBA" id="ARBA00004141"/>
    </source>
</evidence>
<dbReference type="GO" id="GO:0008137">
    <property type="term" value="F:NADH dehydrogenase (ubiquinone) activity"/>
    <property type="evidence" value="ECO:0007669"/>
    <property type="project" value="UniProtKB-UniRule"/>
</dbReference>
<dbReference type="Pfam" id="PF00361">
    <property type="entry name" value="Proton_antipo_M"/>
    <property type="match status" value="1"/>
</dbReference>
<feature type="transmembrane region" description="Helical" evidence="10">
    <location>
        <begin position="328"/>
        <end position="349"/>
    </location>
</feature>
<keyword evidence="10" id="KW-0813">Transport</keyword>
<comment type="catalytic activity">
    <reaction evidence="9 10">
        <text>a ubiquinone + NADH + 5 H(+)(in) = a ubiquinol + NAD(+) + 4 H(+)(out)</text>
        <dbReference type="Rhea" id="RHEA:29091"/>
        <dbReference type="Rhea" id="RHEA-COMP:9565"/>
        <dbReference type="Rhea" id="RHEA-COMP:9566"/>
        <dbReference type="ChEBI" id="CHEBI:15378"/>
        <dbReference type="ChEBI" id="CHEBI:16389"/>
        <dbReference type="ChEBI" id="CHEBI:17976"/>
        <dbReference type="ChEBI" id="CHEBI:57540"/>
        <dbReference type="ChEBI" id="CHEBI:57945"/>
        <dbReference type="EC" id="7.1.1.2"/>
    </reaction>
</comment>
<dbReference type="GO" id="GO:0048039">
    <property type="term" value="F:ubiquinone binding"/>
    <property type="evidence" value="ECO:0007669"/>
    <property type="project" value="TreeGrafter"/>
</dbReference>
<accession>A0A0K0KN21</accession>
<organism evidence="12">
    <name type="scientific">Docosaccus maculatus</name>
    <dbReference type="NCBI Taxonomy" id="1503681"/>
    <lineage>
        <taxon>Eukaryota</taxon>
        <taxon>Metazoa</taxon>
        <taxon>Porifera</taxon>
        <taxon>Hexactinellida</taxon>
        <taxon>Hexasterophora</taxon>
        <taxon>Lyssacinosida</taxon>
        <taxon>Euplectellidae</taxon>
        <taxon>Docosaccus</taxon>
    </lineage>
</organism>
<feature type="transmembrane region" description="Helical" evidence="10">
    <location>
        <begin position="300"/>
        <end position="322"/>
    </location>
</feature>
<feature type="transmembrane region" description="Helical" evidence="10">
    <location>
        <begin position="111"/>
        <end position="127"/>
    </location>
</feature>
<keyword evidence="7 10" id="KW-1133">Transmembrane helix</keyword>
<comment type="subcellular location">
    <subcellularLocation>
        <location evidence="2">Membrane</location>
        <topology evidence="2">Multi-pass membrane protein</topology>
    </subcellularLocation>
    <subcellularLocation>
        <location evidence="10">Mitochondrion membrane</location>
        <topology evidence="10">Multi-pass membrane protein</topology>
    </subcellularLocation>
</comment>
<evidence type="ECO:0000256" key="7">
    <source>
        <dbReference type="ARBA" id="ARBA00022989"/>
    </source>
</evidence>
<feature type="transmembrane region" description="Helical" evidence="10">
    <location>
        <begin position="133"/>
        <end position="154"/>
    </location>
</feature>
<keyword evidence="8 10" id="KW-0472">Membrane</keyword>
<dbReference type="InterPro" id="IPR003918">
    <property type="entry name" value="NADH_UbQ_OxRdtase"/>
</dbReference>
<dbReference type="GO" id="GO:0003954">
    <property type="term" value="F:NADH dehydrogenase activity"/>
    <property type="evidence" value="ECO:0007669"/>
    <property type="project" value="TreeGrafter"/>
</dbReference>
<evidence type="ECO:0000256" key="4">
    <source>
        <dbReference type="ARBA" id="ARBA00012944"/>
    </source>
</evidence>